<gene>
    <name evidence="5" type="ORF">IAD18_02670</name>
</gene>
<feature type="domain" description="Cyclic nucleotide-binding" evidence="4">
    <location>
        <begin position="13"/>
        <end position="119"/>
    </location>
</feature>
<dbReference type="GO" id="GO:0003677">
    <property type="term" value="F:DNA binding"/>
    <property type="evidence" value="ECO:0007669"/>
    <property type="project" value="UniProtKB-KW"/>
</dbReference>
<keyword evidence="2" id="KW-0238">DNA-binding</keyword>
<dbReference type="Pfam" id="PF00027">
    <property type="entry name" value="cNMP_binding"/>
    <property type="match status" value="1"/>
</dbReference>
<dbReference type="GO" id="GO:0006355">
    <property type="term" value="P:regulation of DNA-templated transcription"/>
    <property type="evidence" value="ECO:0007669"/>
    <property type="project" value="InterPro"/>
</dbReference>
<dbReference type="CDD" id="cd00038">
    <property type="entry name" value="CAP_ED"/>
    <property type="match status" value="1"/>
</dbReference>
<evidence type="ECO:0000256" key="1">
    <source>
        <dbReference type="ARBA" id="ARBA00023015"/>
    </source>
</evidence>
<protein>
    <submittedName>
        <fullName evidence="5">Crp/Fnr family transcriptional regulator</fullName>
    </submittedName>
</protein>
<organism evidence="5 6">
    <name type="scientific">Candidatus Limisoma intestinavium</name>
    <dbReference type="NCBI Taxonomy" id="2840856"/>
    <lineage>
        <taxon>Bacteria</taxon>
        <taxon>Pseudomonadati</taxon>
        <taxon>Bacteroidota</taxon>
        <taxon>Bacteroidia</taxon>
        <taxon>Bacteroidales</taxon>
        <taxon>Candidatus Limisoma</taxon>
    </lineage>
</organism>
<comment type="caution">
    <text evidence="5">The sequence shown here is derived from an EMBL/GenBank/DDBJ whole genome shotgun (WGS) entry which is preliminary data.</text>
</comment>
<evidence type="ECO:0000256" key="3">
    <source>
        <dbReference type="ARBA" id="ARBA00023163"/>
    </source>
</evidence>
<evidence type="ECO:0000313" key="5">
    <source>
        <dbReference type="EMBL" id="HIU38555.1"/>
    </source>
</evidence>
<dbReference type="InterPro" id="IPR000595">
    <property type="entry name" value="cNMP-bd_dom"/>
</dbReference>
<proteinExistence type="predicted"/>
<dbReference type="SUPFAM" id="SSF46785">
    <property type="entry name" value="Winged helix' DNA-binding domain"/>
    <property type="match status" value="1"/>
</dbReference>
<dbReference type="SUPFAM" id="SSF51206">
    <property type="entry name" value="cAMP-binding domain-like"/>
    <property type="match status" value="1"/>
</dbReference>
<reference evidence="5" key="1">
    <citation type="submission" date="2020-10" db="EMBL/GenBank/DDBJ databases">
        <authorList>
            <person name="Gilroy R."/>
        </authorList>
    </citation>
    <scope>NUCLEOTIDE SEQUENCE</scope>
    <source>
        <strain evidence="5">17073</strain>
    </source>
</reference>
<dbReference type="SMART" id="SM00100">
    <property type="entry name" value="cNMP"/>
    <property type="match status" value="1"/>
</dbReference>
<name>A0A9D1IJ84_9BACT</name>
<evidence type="ECO:0000259" key="4">
    <source>
        <dbReference type="PROSITE" id="PS50042"/>
    </source>
</evidence>
<accession>A0A9D1IJ84</accession>
<evidence type="ECO:0000256" key="2">
    <source>
        <dbReference type="ARBA" id="ARBA00023125"/>
    </source>
</evidence>
<keyword evidence="1" id="KW-0805">Transcription regulation</keyword>
<dbReference type="AlphaFoldDB" id="A0A9D1IJ84"/>
<reference evidence="5" key="2">
    <citation type="journal article" date="2021" name="PeerJ">
        <title>Extensive microbial diversity within the chicken gut microbiome revealed by metagenomics and culture.</title>
        <authorList>
            <person name="Gilroy R."/>
            <person name="Ravi A."/>
            <person name="Getino M."/>
            <person name="Pursley I."/>
            <person name="Horton D.L."/>
            <person name="Alikhan N.F."/>
            <person name="Baker D."/>
            <person name="Gharbi K."/>
            <person name="Hall N."/>
            <person name="Watson M."/>
            <person name="Adriaenssens E.M."/>
            <person name="Foster-Nyarko E."/>
            <person name="Jarju S."/>
            <person name="Secka A."/>
            <person name="Antonio M."/>
            <person name="Oren A."/>
            <person name="Chaudhuri R.R."/>
            <person name="La Ragione R."/>
            <person name="Hildebrand F."/>
            <person name="Pallen M.J."/>
        </authorList>
    </citation>
    <scope>NUCLEOTIDE SEQUENCE</scope>
    <source>
        <strain evidence="5">17073</strain>
    </source>
</reference>
<dbReference type="InterPro" id="IPR012318">
    <property type="entry name" value="HTH_CRP"/>
</dbReference>
<sequence>MSSMYEMLMDLPLFQGISHSKISELIEKIKFNFLKYLNNEQFIQANDTCRQLKFLISGKARIEIYNRNGRIKVSETISAPNVIGAEYLFGRTTAYPYNVYAYPDAGILQIEKSDYLKILKSDSIFLFNMLNYLSRNSQTPMEAVLSLTSGSIAERLAFWITSLTHKSATDIVINSKQKDMYTMLGIQRSSYMNTLNELKDAGYLDYTTNTITITERERLFNLLNIDY</sequence>
<dbReference type="PROSITE" id="PS50042">
    <property type="entry name" value="CNMP_BINDING_3"/>
    <property type="match status" value="1"/>
</dbReference>
<dbReference type="Pfam" id="PF13545">
    <property type="entry name" value="HTH_Crp_2"/>
    <property type="match status" value="1"/>
</dbReference>
<dbReference type="EMBL" id="DVMS01000073">
    <property type="protein sequence ID" value="HIU38555.1"/>
    <property type="molecule type" value="Genomic_DNA"/>
</dbReference>
<keyword evidence="3" id="KW-0804">Transcription</keyword>
<dbReference type="InterPro" id="IPR018490">
    <property type="entry name" value="cNMP-bd_dom_sf"/>
</dbReference>
<dbReference type="InterPro" id="IPR014710">
    <property type="entry name" value="RmlC-like_jellyroll"/>
</dbReference>
<dbReference type="Gene3D" id="2.60.120.10">
    <property type="entry name" value="Jelly Rolls"/>
    <property type="match status" value="1"/>
</dbReference>
<evidence type="ECO:0000313" key="6">
    <source>
        <dbReference type="Proteomes" id="UP000824076"/>
    </source>
</evidence>
<dbReference type="Proteomes" id="UP000824076">
    <property type="component" value="Unassembled WGS sequence"/>
</dbReference>
<dbReference type="InterPro" id="IPR036390">
    <property type="entry name" value="WH_DNA-bd_sf"/>
</dbReference>